<gene>
    <name evidence="1" type="ORF">AVDCRST_MAG94-7284</name>
</gene>
<dbReference type="EMBL" id="CADCTY010002488">
    <property type="protein sequence ID" value="CAA9426056.1"/>
    <property type="molecule type" value="Genomic_DNA"/>
</dbReference>
<name>A0A6J4Q264_9CYAN</name>
<accession>A0A6J4Q264</accession>
<protein>
    <submittedName>
        <fullName evidence="1">Uncharacterized protein</fullName>
    </submittedName>
</protein>
<evidence type="ECO:0000313" key="1">
    <source>
        <dbReference type="EMBL" id="CAA9426056.1"/>
    </source>
</evidence>
<sequence>MPAASNEQFQATARYRSLRKACRSCLSSALGAGLLQCAVRFTDPDPAAARAALGDTLLSRALAPLALPLLDSLKTGIILKSLA</sequence>
<reference evidence="1" key="1">
    <citation type="submission" date="2020-02" db="EMBL/GenBank/DDBJ databases">
        <authorList>
            <person name="Meier V. D."/>
        </authorList>
    </citation>
    <scope>NUCLEOTIDE SEQUENCE</scope>
    <source>
        <strain evidence="1">AVDCRST_MAG94</strain>
    </source>
</reference>
<organism evidence="1">
    <name type="scientific">uncultured Leptolyngbya sp</name>
    <dbReference type="NCBI Taxonomy" id="332963"/>
    <lineage>
        <taxon>Bacteria</taxon>
        <taxon>Bacillati</taxon>
        <taxon>Cyanobacteriota</taxon>
        <taxon>Cyanophyceae</taxon>
        <taxon>Leptolyngbyales</taxon>
        <taxon>Leptolyngbyaceae</taxon>
        <taxon>Leptolyngbya group</taxon>
        <taxon>Leptolyngbya</taxon>
        <taxon>environmental samples</taxon>
    </lineage>
</organism>
<dbReference type="AlphaFoldDB" id="A0A6J4Q264"/>
<proteinExistence type="predicted"/>